<keyword evidence="2" id="KW-1003">Cell membrane</keyword>
<proteinExistence type="predicted"/>
<dbReference type="AlphaFoldDB" id="A0A0W1ABV2"/>
<feature type="transmembrane region" description="Helical" evidence="7">
    <location>
        <begin position="77"/>
        <end position="98"/>
    </location>
</feature>
<evidence type="ECO:0000256" key="3">
    <source>
        <dbReference type="ARBA" id="ARBA00022692"/>
    </source>
</evidence>
<dbReference type="EMBL" id="LNZB01000038">
    <property type="protein sequence ID" value="KTD78817.1"/>
    <property type="molecule type" value="Genomic_DNA"/>
</dbReference>
<dbReference type="InterPro" id="IPR003834">
    <property type="entry name" value="Cyt_c_assmbl_TM_dom"/>
</dbReference>
<reference evidence="9 10" key="1">
    <citation type="submission" date="2015-11" db="EMBL/GenBank/DDBJ databases">
        <title>Genomic analysis of 38 Legionella species identifies large and diverse effector repertoires.</title>
        <authorList>
            <person name="Burstein D."/>
            <person name="Amaro F."/>
            <person name="Zusman T."/>
            <person name="Lifshitz Z."/>
            <person name="Cohen O."/>
            <person name="Gilbert J.A."/>
            <person name="Pupko T."/>
            <person name="Shuman H.A."/>
            <person name="Segal G."/>
        </authorList>
    </citation>
    <scope>NUCLEOTIDE SEQUENCE [LARGE SCALE GENOMIC DNA]</scope>
    <source>
        <strain evidence="9 10">ATCC 51914</strain>
    </source>
</reference>
<dbReference type="Pfam" id="PF17991">
    <property type="entry name" value="Thioredoxin_10"/>
    <property type="match status" value="1"/>
</dbReference>
<dbReference type="InterPro" id="IPR013766">
    <property type="entry name" value="Thioredoxin_domain"/>
</dbReference>
<dbReference type="InterPro" id="IPR050553">
    <property type="entry name" value="Thioredoxin_ResA/DsbE_sf"/>
</dbReference>
<evidence type="ECO:0000313" key="9">
    <source>
        <dbReference type="EMBL" id="KTD78817.1"/>
    </source>
</evidence>
<dbReference type="RefSeq" id="WP_058480284.1">
    <property type="nucleotide sequence ID" value="NZ_CAAAIQ010000015.1"/>
</dbReference>
<dbReference type="Gene3D" id="3.40.30.10">
    <property type="entry name" value="Glutaredoxin"/>
    <property type="match status" value="1"/>
</dbReference>
<dbReference type="Pfam" id="PF00578">
    <property type="entry name" value="AhpC-TSA"/>
    <property type="match status" value="1"/>
</dbReference>
<feature type="transmembrane region" description="Helical" evidence="7">
    <location>
        <begin position="119"/>
        <end position="149"/>
    </location>
</feature>
<feature type="transmembrane region" description="Helical" evidence="7">
    <location>
        <begin position="6"/>
        <end position="33"/>
    </location>
</feature>
<dbReference type="InterPro" id="IPR036249">
    <property type="entry name" value="Thioredoxin-like_sf"/>
</dbReference>
<feature type="domain" description="Thioredoxin" evidence="8">
    <location>
        <begin position="239"/>
        <end position="384"/>
    </location>
</feature>
<dbReference type="SUPFAM" id="SSF52833">
    <property type="entry name" value="Thioredoxin-like"/>
    <property type="match status" value="1"/>
</dbReference>
<evidence type="ECO:0000256" key="2">
    <source>
        <dbReference type="ARBA" id="ARBA00022475"/>
    </source>
</evidence>
<dbReference type="GO" id="GO:0016209">
    <property type="term" value="F:antioxidant activity"/>
    <property type="evidence" value="ECO:0007669"/>
    <property type="project" value="InterPro"/>
</dbReference>
<evidence type="ECO:0000256" key="5">
    <source>
        <dbReference type="ARBA" id="ARBA00022989"/>
    </source>
</evidence>
<evidence type="ECO:0000256" key="1">
    <source>
        <dbReference type="ARBA" id="ARBA00004651"/>
    </source>
</evidence>
<accession>A0A0W1ABV2</accession>
<dbReference type="Pfam" id="PF02683">
    <property type="entry name" value="DsbD_TM"/>
    <property type="match status" value="1"/>
</dbReference>
<evidence type="ECO:0000259" key="8">
    <source>
        <dbReference type="PROSITE" id="PS51352"/>
    </source>
</evidence>
<keyword evidence="5 7" id="KW-1133">Transmembrane helix</keyword>
<protein>
    <submittedName>
        <fullName evidence="9">Cytochrome C biogenesis protein</fullName>
    </submittedName>
</protein>
<dbReference type="CDD" id="cd03012">
    <property type="entry name" value="TlpA_like_DipZ_like"/>
    <property type="match status" value="1"/>
</dbReference>
<dbReference type="Gene3D" id="2.60.120.260">
    <property type="entry name" value="Galactose-binding domain-like"/>
    <property type="match status" value="1"/>
</dbReference>
<dbReference type="PROSITE" id="PS51352">
    <property type="entry name" value="THIOREDOXIN_2"/>
    <property type="match status" value="1"/>
</dbReference>
<dbReference type="OrthoDB" id="9811352at2"/>
<dbReference type="GO" id="GO:0017004">
    <property type="term" value="P:cytochrome complex assembly"/>
    <property type="evidence" value="ECO:0007669"/>
    <property type="project" value="UniProtKB-KW"/>
</dbReference>
<evidence type="ECO:0000256" key="4">
    <source>
        <dbReference type="ARBA" id="ARBA00022748"/>
    </source>
</evidence>
<name>A0A0W1ABV2_9GAMM</name>
<evidence type="ECO:0000313" key="10">
    <source>
        <dbReference type="Proteomes" id="UP000054729"/>
    </source>
</evidence>
<dbReference type="GO" id="GO:0005886">
    <property type="term" value="C:plasma membrane"/>
    <property type="evidence" value="ECO:0007669"/>
    <property type="project" value="UniProtKB-SubCell"/>
</dbReference>
<dbReference type="GO" id="GO:0016491">
    <property type="term" value="F:oxidoreductase activity"/>
    <property type="evidence" value="ECO:0007669"/>
    <property type="project" value="InterPro"/>
</dbReference>
<dbReference type="Proteomes" id="UP000054729">
    <property type="component" value="Unassembled WGS sequence"/>
</dbReference>
<evidence type="ECO:0000256" key="6">
    <source>
        <dbReference type="ARBA" id="ARBA00023136"/>
    </source>
</evidence>
<feature type="transmembrane region" description="Helical" evidence="7">
    <location>
        <begin position="155"/>
        <end position="178"/>
    </location>
</feature>
<dbReference type="InterPro" id="IPR000866">
    <property type="entry name" value="AhpC/TSA"/>
</dbReference>
<keyword evidence="10" id="KW-1185">Reference proteome</keyword>
<dbReference type="PATRIC" id="fig|66969.6.peg.1731"/>
<comment type="caution">
    <text evidence="9">The sequence shown here is derived from an EMBL/GenBank/DDBJ whole genome shotgun (WGS) entry which is preliminary data.</text>
</comment>
<keyword evidence="4" id="KW-0201">Cytochrome c-type biogenesis</keyword>
<dbReference type="PANTHER" id="PTHR42852:SF13">
    <property type="entry name" value="PROTEIN DIPZ"/>
    <property type="match status" value="1"/>
</dbReference>
<evidence type="ECO:0000256" key="7">
    <source>
        <dbReference type="SAM" id="Phobius"/>
    </source>
</evidence>
<keyword evidence="3 7" id="KW-0812">Transmembrane</keyword>
<comment type="subcellular location">
    <subcellularLocation>
        <location evidence="1">Cell membrane</location>
        <topology evidence="1">Multi-pass membrane protein</topology>
    </subcellularLocation>
</comment>
<organism evidence="9 10">
    <name type="scientific">Legionella waltersii</name>
    <dbReference type="NCBI Taxonomy" id="66969"/>
    <lineage>
        <taxon>Bacteria</taxon>
        <taxon>Pseudomonadati</taxon>
        <taxon>Pseudomonadota</taxon>
        <taxon>Gammaproteobacteria</taxon>
        <taxon>Legionellales</taxon>
        <taxon>Legionellaceae</taxon>
        <taxon>Legionella</taxon>
    </lineage>
</organism>
<dbReference type="PANTHER" id="PTHR42852">
    <property type="entry name" value="THIOL:DISULFIDE INTERCHANGE PROTEIN DSBE"/>
    <property type="match status" value="1"/>
</dbReference>
<gene>
    <name evidence="9" type="ORF">Lwal_1587</name>
</gene>
<feature type="transmembrane region" description="Helical" evidence="7">
    <location>
        <begin position="45"/>
        <end position="71"/>
    </location>
</feature>
<sequence>MADSPLVALAFLEGVGLVFSPCILPILPILLATTAQSNRARPLKIILGFIISFTAFALLSRHILIILGINYHKIQNMAYALFMVFGLMMLIPCLENYFSSATAPLAQKAQQKAHQHEDIWSDYLLGALLGIIWTPCAGPLLAVALLQVIQSSTNWSAFITLFAFSLGAGMPMLLIAYFGRWITSWLGTISQKTELIKRVLGAIILVFSFLGLMNIQWTVFTPSITASNQTFTNKLENGLPVPYPAPEILGITQWFNTSPLTINTLKGKVVLIDFWTYSCINCLRTLPYLKDWYAKYHENGLVIIGVHSPEFAFESIPDNVKKAIQDLQITYPVALDNQYKTWNNYNNHFWPAHYLIDKNGMVVYVHFGEGEYNITENNIRYLLRLNPTQNSSAENPVYSSGQTPETYLGSLRATTQYTTSTDLPLNYWRLNGNWLIQPEYIESTAKGNSITLHYKAKKVFLVMSTQSNKSSTIRVTQDKHTDTLTIKESKLYEIISNSQLMDAEITIEVNDAGIRFFAFTFGG</sequence>
<dbReference type="STRING" id="66969.Lwal_1587"/>
<keyword evidence="6 7" id="KW-0472">Membrane</keyword>
<dbReference type="InterPro" id="IPR041017">
    <property type="entry name" value="Thioredoxin_10"/>
</dbReference>
<feature type="transmembrane region" description="Helical" evidence="7">
    <location>
        <begin position="199"/>
        <end position="220"/>
    </location>
</feature>